<evidence type="ECO:0000313" key="3">
    <source>
        <dbReference type="Proteomes" id="UP000027093"/>
    </source>
</evidence>
<reference evidence="2 3" key="1">
    <citation type="journal article" date="2014" name="Int. J. Syst. Evol. Microbiol.">
        <title>Nitrososphaera viennensis gen. nov., sp. nov., an aerobic and mesophilic, ammonia-oxidizing archaeon from soil and a member of the archaeal phylum Thaumarchaeota.</title>
        <authorList>
            <person name="Stieglmeier M."/>
            <person name="Klingl A."/>
            <person name="Alves R.J."/>
            <person name="Rittmann S.K."/>
            <person name="Melcher M."/>
            <person name="Leisch N."/>
            <person name="Schleper C."/>
        </authorList>
    </citation>
    <scope>NUCLEOTIDE SEQUENCE [LARGE SCALE GENOMIC DNA]</scope>
    <source>
        <strain evidence="2">EN76</strain>
    </source>
</reference>
<proteinExistence type="predicted"/>
<name>A0A060HGR0_9ARCH</name>
<dbReference type="GeneID" id="74945831"/>
<sequence>MDSTFLIIFYVATVIPTLLLVKETKTRLKNIRNGLRSLVYLPLTVGILIAYVIFAMDFFSAIPILNWSWLGYNIALGPSAGQGLWGVLPFVPMLVYMLIHVNYFEEMYFRKTALLTVVWAFLHIAMGVAVHVALALLPLGFFYRHLYKKRGLDHAYALHFATNIIIVAVSIASYFLQF</sequence>
<dbReference type="Proteomes" id="UP000027093">
    <property type="component" value="Chromosome"/>
</dbReference>
<feature type="transmembrane region" description="Helical" evidence="1">
    <location>
        <begin position="6"/>
        <end position="21"/>
    </location>
</feature>
<keyword evidence="1" id="KW-1133">Transmembrane helix</keyword>
<evidence type="ECO:0000313" key="2">
    <source>
        <dbReference type="EMBL" id="AIC14768.1"/>
    </source>
</evidence>
<gene>
    <name evidence="2" type="ORF">NVIE_005680</name>
</gene>
<keyword evidence="1" id="KW-0812">Transmembrane</keyword>
<evidence type="ECO:0000256" key="1">
    <source>
        <dbReference type="SAM" id="Phobius"/>
    </source>
</evidence>
<evidence type="ECO:0008006" key="4">
    <source>
        <dbReference type="Google" id="ProtNLM"/>
    </source>
</evidence>
<dbReference type="OrthoDB" id="8703at2157"/>
<feature type="transmembrane region" description="Helical" evidence="1">
    <location>
        <begin position="116"/>
        <end position="143"/>
    </location>
</feature>
<organism evidence="2 3">
    <name type="scientific">Nitrososphaera viennensis EN76</name>
    <dbReference type="NCBI Taxonomy" id="926571"/>
    <lineage>
        <taxon>Archaea</taxon>
        <taxon>Nitrososphaerota</taxon>
        <taxon>Nitrososphaeria</taxon>
        <taxon>Nitrososphaerales</taxon>
        <taxon>Nitrososphaeraceae</taxon>
        <taxon>Nitrososphaera</taxon>
    </lineage>
</organism>
<dbReference type="RefSeq" id="WP_075053920.1">
    <property type="nucleotide sequence ID" value="NZ_CP007536.1"/>
</dbReference>
<feature type="transmembrane region" description="Helical" evidence="1">
    <location>
        <begin position="155"/>
        <end position="176"/>
    </location>
</feature>
<dbReference type="HOGENOM" id="CLU_1507320_0_0_2"/>
<dbReference type="AlphaFoldDB" id="A0A060HGR0"/>
<dbReference type="EMBL" id="CP007536">
    <property type="protein sequence ID" value="AIC14768.1"/>
    <property type="molecule type" value="Genomic_DNA"/>
</dbReference>
<dbReference type="KEGG" id="nvn:NVIE_005680"/>
<keyword evidence="1" id="KW-0472">Membrane</keyword>
<keyword evidence="3" id="KW-1185">Reference proteome</keyword>
<protein>
    <recommendedName>
        <fullName evidence="4">Abortive infection protein</fullName>
    </recommendedName>
</protein>
<feature type="transmembrane region" description="Helical" evidence="1">
    <location>
        <begin position="41"/>
        <end position="64"/>
    </location>
</feature>
<accession>A0A060HGR0</accession>
<feature type="transmembrane region" description="Helical" evidence="1">
    <location>
        <begin position="84"/>
        <end position="104"/>
    </location>
</feature>